<dbReference type="InterPro" id="IPR036928">
    <property type="entry name" value="AS_sf"/>
</dbReference>
<dbReference type="InterPro" id="IPR006311">
    <property type="entry name" value="TAT_signal"/>
</dbReference>
<dbReference type="GO" id="GO:0050567">
    <property type="term" value="F:glutaminyl-tRNA synthase (glutamine-hydrolyzing) activity"/>
    <property type="evidence" value="ECO:0007669"/>
    <property type="project" value="TreeGrafter"/>
</dbReference>
<dbReference type="Pfam" id="PF01425">
    <property type="entry name" value="Amidase"/>
    <property type="match status" value="1"/>
</dbReference>
<dbReference type="PANTHER" id="PTHR11895">
    <property type="entry name" value="TRANSAMIDASE"/>
    <property type="match status" value="1"/>
</dbReference>
<dbReference type="eggNOG" id="COG0154">
    <property type="taxonomic scope" value="Bacteria"/>
</dbReference>
<dbReference type="InterPro" id="IPR023631">
    <property type="entry name" value="Amidase_dom"/>
</dbReference>
<dbReference type="Gene3D" id="3.90.1300.10">
    <property type="entry name" value="Amidase signature (AS) domain"/>
    <property type="match status" value="1"/>
</dbReference>
<proteinExistence type="predicted"/>
<sequence>MSDTNRKAGGSRRDLLIGAGAGLAGIAVAACSKPDEAVNIPGGPSPDKIAASEDLFGVTYTDSERAQMAAELDRRLEMLAQLRSVDKPNSLAPATVFDPRLPGVDYQIPAETRVRVSPFQLGAKPGEIDVAFASIRQLGTWLRAGTITSRAITDIYLRRIESYAPKLECFVTVMAERARAEADAIDAEIAAGTVRGPLHGIPYAVKDLFDAEGAPTTWGASPYKDQQPNGDSAIVRRLKAAGAVLLGKTTCGALAYGDIWFGGVTRNPFDPREGSSGSSAGSASATAAGLCAFAIGTETLGSLVSPAMRCGTTAIRPTFGRVSRAGGMALCWSLDKTGPMGRSVEDCALVLEAINGYDPADAGSIDAGFAYDHALPLADIRLGVDPAWMDVATATERAAIEAARGLGAQLVDFRRPDLESGPLSLQLFAEAAAAFEDLTLSNRDDELKWQDDVAWPNTFRAARFISAIDLIQVDRLRRKWMQAMHTAFEGVDVVIGPSFTSGMLTPTNFTGHPCLVMRCGFDETRPRTLFDADANPEAPTARTPVAISLWSPLFREGPMLTLGRALEARLDVAKVQPAL</sequence>
<dbReference type="PROSITE" id="PS51257">
    <property type="entry name" value="PROKAR_LIPOPROTEIN"/>
    <property type="match status" value="1"/>
</dbReference>
<gene>
    <name evidence="2" type="ORF">HJO_11807</name>
</gene>
<dbReference type="STRING" id="1280950.HJO_11807"/>
<evidence type="ECO:0000313" key="2">
    <source>
        <dbReference type="EMBL" id="KCZ91801.1"/>
    </source>
</evidence>
<feature type="domain" description="Amidase" evidence="1">
    <location>
        <begin position="152"/>
        <end position="531"/>
    </location>
</feature>
<dbReference type="OrthoDB" id="9777859at2"/>
<dbReference type="PANTHER" id="PTHR11895:SF73">
    <property type="entry name" value="AMIDASE FAMILY PROTEIN"/>
    <property type="match status" value="1"/>
</dbReference>
<dbReference type="PATRIC" id="fig|1280950.3.peg.2367"/>
<reference evidence="2 3" key="1">
    <citation type="journal article" date="2014" name="Antonie Van Leeuwenhoek">
        <title>Hyphomonas beringensis sp. nov. and Hyphomonas chukchiensis sp. nov., isolated from surface seawater of the Bering Sea and Chukchi Sea.</title>
        <authorList>
            <person name="Li C."/>
            <person name="Lai Q."/>
            <person name="Li G."/>
            <person name="Dong C."/>
            <person name="Wang J."/>
            <person name="Liao Y."/>
            <person name="Shao Z."/>
        </authorList>
    </citation>
    <scope>NUCLEOTIDE SEQUENCE [LARGE SCALE GENOMIC DNA]</scope>
    <source>
        <strain evidence="2 3">MHS-2</strain>
    </source>
</reference>
<dbReference type="RefSeq" id="WP_035617067.1">
    <property type="nucleotide sequence ID" value="NZ_ARYK01000005.1"/>
</dbReference>
<protein>
    <submittedName>
        <fullName evidence="2">Amidase</fullName>
    </submittedName>
</protein>
<evidence type="ECO:0000313" key="3">
    <source>
        <dbReference type="Proteomes" id="UP000025171"/>
    </source>
</evidence>
<evidence type="ECO:0000259" key="1">
    <source>
        <dbReference type="Pfam" id="PF01425"/>
    </source>
</evidence>
<dbReference type="EMBL" id="ARYK01000005">
    <property type="protein sequence ID" value="KCZ91801.1"/>
    <property type="molecule type" value="Genomic_DNA"/>
</dbReference>
<name>A0A059FMP2_9PROT</name>
<accession>A0A059FMP2</accession>
<dbReference type="AlphaFoldDB" id="A0A059FMP2"/>
<dbReference type="InterPro" id="IPR000120">
    <property type="entry name" value="Amidase"/>
</dbReference>
<dbReference type="PROSITE" id="PS51318">
    <property type="entry name" value="TAT"/>
    <property type="match status" value="1"/>
</dbReference>
<organism evidence="2 3">
    <name type="scientific">Hyphomonas johnsonii MHS-2</name>
    <dbReference type="NCBI Taxonomy" id="1280950"/>
    <lineage>
        <taxon>Bacteria</taxon>
        <taxon>Pseudomonadati</taxon>
        <taxon>Pseudomonadota</taxon>
        <taxon>Alphaproteobacteria</taxon>
        <taxon>Hyphomonadales</taxon>
        <taxon>Hyphomonadaceae</taxon>
        <taxon>Hyphomonas</taxon>
    </lineage>
</organism>
<dbReference type="SUPFAM" id="SSF75304">
    <property type="entry name" value="Amidase signature (AS) enzymes"/>
    <property type="match status" value="1"/>
</dbReference>
<keyword evidence="3" id="KW-1185">Reference proteome</keyword>
<dbReference type="Proteomes" id="UP000025171">
    <property type="component" value="Unassembled WGS sequence"/>
</dbReference>
<comment type="caution">
    <text evidence="2">The sequence shown here is derived from an EMBL/GenBank/DDBJ whole genome shotgun (WGS) entry which is preliminary data.</text>
</comment>